<evidence type="ECO:0000313" key="1">
    <source>
        <dbReference type="EMBL" id="TCM61880.1"/>
    </source>
</evidence>
<dbReference type="AlphaFoldDB" id="A0A4R1XIK4"/>
<comment type="caution">
    <text evidence="1">The sequence shown here is derived from an EMBL/GenBank/DDBJ whole genome shotgun (WGS) entry which is preliminary data.</text>
</comment>
<dbReference type="EMBL" id="SLVJ01000026">
    <property type="protein sequence ID" value="TCM61880.1"/>
    <property type="molecule type" value="Genomic_DNA"/>
</dbReference>
<dbReference type="Pfam" id="PF11985">
    <property type="entry name" value="Phage_Mu_Gp27"/>
    <property type="match status" value="1"/>
</dbReference>
<reference evidence="1 2" key="1">
    <citation type="submission" date="2019-03" db="EMBL/GenBank/DDBJ databases">
        <title>Genomic analyses of the natural microbiome of Caenorhabditis elegans.</title>
        <authorList>
            <person name="Samuel B."/>
        </authorList>
    </citation>
    <scope>NUCLEOTIDE SEQUENCE [LARGE SCALE GENOMIC DNA]</scope>
    <source>
        <strain evidence="1 2">JUb89</strain>
    </source>
</reference>
<organism evidence="1 2">
    <name type="scientific">Acinetobacter calcoaceticus</name>
    <dbReference type="NCBI Taxonomy" id="471"/>
    <lineage>
        <taxon>Bacteria</taxon>
        <taxon>Pseudomonadati</taxon>
        <taxon>Pseudomonadota</taxon>
        <taxon>Gammaproteobacteria</taxon>
        <taxon>Moraxellales</taxon>
        <taxon>Moraxellaceae</taxon>
        <taxon>Acinetobacter</taxon>
        <taxon>Acinetobacter calcoaceticus/baumannii complex</taxon>
    </lineage>
</organism>
<evidence type="ECO:0000313" key="2">
    <source>
        <dbReference type="Proteomes" id="UP000294963"/>
    </source>
</evidence>
<sequence>MSSIKKLPEDQRKYIEKLLREDRLTLNEMLDEIRAEFPAASIPSRSSLGRAKQNFAEEAKRMREIQAAAEVLVAEFGEDVDDKAGALLTQAITTLTTDLVLTELKNDGSDPDNPKVNIKDVGALARASRAVIATRGMSIKQREEIRRMAREELLLEQDENLKKAAASQGMGEDQIQFWREKILGIK</sequence>
<protein>
    <submittedName>
        <fullName evidence="1">Uncharacterized protein DUF3486</fullName>
    </submittedName>
</protein>
<gene>
    <name evidence="1" type="ORF">EC844_12634</name>
</gene>
<name>A0A4R1XIK4_ACICA</name>
<dbReference type="InterPro" id="IPR021874">
    <property type="entry name" value="Phage_Mu_Gp27"/>
</dbReference>
<proteinExistence type="predicted"/>
<keyword evidence="2" id="KW-1185">Reference proteome</keyword>
<dbReference type="Proteomes" id="UP000294963">
    <property type="component" value="Unassembled WGS sequence"/>
</dbReference>
<dbReference type="OrthoDB" id="5873478at2"/>
<accession>A0A4R1XIK4</accession>